<dbReference type="Pfam" id="PF00990">
    <property type="entry name" value="GGDEF"/>
    <property type="match status" value="1"/>
</dbReference>
<dbReference type="InterPro" id="IPR029787">
    <property type="entry name" value="Nucleotide_cyclase"/>
</dbReference>
<evidence type="ECO:0000256" key="4">
    <source>
        <dbReference type="ARBA" id="ARBA00012528"/>
    </source>
</evidence>
<dbReference type="GO" id="GO:0005886">
    <property type="term" value="C:plasma membrane"/>
    <property type="evidence" value="ECO:0007669"/>
    <property type="project" value="UniProtKB-SubCell"/>
</dbReference>
<comment type="subcellular location">
    <subcellularLocation>
        <location evidence="2">Cell membrane</location>
        <topology evidence="2">Multi-pass membrane protein</topology>
    </subcellularLocation>
</comment>
<accession>A0A3N5D6S3</accession>
<comment type="cofactor">
    <cofactor evidence="1">
        <name>Mg(2+)</name>
        <dbReference type="ChEBI" id="CHEBI:18420"/>
    </cofactor>
</comment>
<evidence type="ECO:0000256" key="9">
    <source>
        <dbReference type="ARBA" id="ARBA00023136"/>
    </source>
</evidence>
<evidence type="ECO:0000313" key="13">
    <source>
        <dbReference type="EMBL" id="RPH24145.1"/>
    </source>
</evidence>
<dbReference type="PROSITE" id="PS50887">
    <property type="entry name" value="GGDEF"/>
    <property type="match status" value="1"/>
</dbReference>
<dbReference type="GO" id="GO:0052621">
    <property type="term" value="F:diguanylate cyclase activity"/>
    <property type="evidence" value="ECO:0007669"/>
    <property type="project" value="UniProtKB-EC"/>
</dbReference>
<keyword evidence="7 11" id="KW-1133">Transmembrane helix</keyword>
<protein>
    <recommendedName>
        <fullName evidence="4">diguanylate cyclase</fullName>
        <ecNumber evidence="4">2.7.7.65</ecNumber>
    </recommendedName>
</protein>
<dbReference type="InterPro" id="IPR000160">
    <property type="entry name" value="GGDEF_dom"/>
</dbReference>
<feature type="transmembrane region" description="Helical" evidence="11">
    <location>
        <begin position="20"/>
        <end position="45"/>
    </location>
</feature>
<evidence type="ECO:0000256" key="3">
    <source>
        <dbReference type="ARBA" id="ARBA00004665"/>
    </source>
</evidence>
<keyword evidence="8" id="KW-0342">GTP-binding</keyword>
<dbReference type="Gene3D" id="3.30.450.20">
    <property type="entry name" value="PAS domain"/>
    <property type="match status" value="2"/>
</dbReference>
<evidence type="ECO:0000256" key="6">
    <source>
        <dbReference type="ARBA" id="ARBA00022692"/>
    </source>
</evidence>
<organism evidence="13 14">
    <name type="scientific">Buttiauxella warmboldiae</name>
    <dbReference type="NCBI Taxonomy" id="82993"/>
    <lineage>
        <taxon>Bacteria</taxon>
        <taxon>Pseudomonadati</taxon>
        <taxon>Pseudomonadota</taxon>
        <taxon>Gammaproteobacteria</taxon>
        <taxon>Enterobacterales</taxon>
        <taxon>Enterobacteriaceae</taxon>
        <taxon>Buttiauxella</taxon>
    </lineage>
</organism>
<dbReference type="NCBIfam" id="TIGR00254">
    <property type="entry name" value="GGDEF"/>
    <property type="match status" value="1"/>
</dbReference>
<keyword evidence="9 11" id="KW-0472">Membrane</keyword>
<dbReference type="SMART" id="SM00267">
    <property type="entry name" value="GGDEF"/>
    <property type="match status" value="1"/>
</dbReference>
<dbReference type="EC" id="2.7.7.65" evidence="4"/>
<dbReference type="PANTHER" id="PTHR45138">
    <property type="entry name" value="REGULATORY COMPONENTS OF SENSORY TRANSDUCTION SYSTEM"/>
    <property type="match status" value="1"/>
</dbReference>
<evidence type="ECO:0000313" key="14">
    <source>
        <dbReference type="Proteomes" id="UP000268615"/>
    </source>
</evidence>
<evidence type="ECO:0000256" key="10">
    <source>
        <dbReference type="ARBA" id="ARBA00034247"/>
    </source>
</evidence>
<evidence type="ECO:0000256" key="7">
    <source>
        <dbReference type="ARBA" id="ARBA00022989"/>
    </source>
</evidence>
<dbReference type="EMBL" id="RPOH01000064">
    <property type="protein sequence ID" value="RPH24145.1"/>
    <property type="molecule type" value="Genomic_DNA"/>
</dbReference>
<dbReference type="PANTHER" id="PTHR45138:SF9">
    <property type="entry name" value="DIGUANYLATE CYCLASE DGCM-RELATED"/>
    <property type="match status" value="1"/>
</dbReference>
<dbReference type="InterPro" id="IPR050469">
    <property type="entry name" value="Diguanylate_Cyclase"/>
</dbReference>
<dbReference type="InterPro" id="IPR033479">
    <property type="entry name" value="dCache_1"/>
</dbReference>
<dbReference type="SUPFAM" id="SSF55073">
    <property type="entry name" value="Nucleotide cyclase"/>
    <property type="match status" value="1"/>
</dbReference>
<dbReference type="AlphaFoldDB" id="A0A3N5D6S3"/>
<evidence type="ECO:0000256" key="11">
    <source>
        <dbReference type="SAM" id="Phobius"/>
    </source>
</evidence>
<reference evidence="13 14" key="1">
    <citation type="submission" date="2018-11" db="EMBL/GenBank/DDBJ databases">
        <title>Draft genome sequence of Buttiauxella warmboldiae CCUG 35512.</title>
        <authorList>
            <person name="Salva-Serra F."/>
            <person name="Marathe N."/>
            <person name="Moore E."/>
            <person name="Svensson L."/>
            <person name="Engstrom-Jakobsson H."/>
        </authorList>
    </citation>
    <scope>NUCLEOTIDE SEQUENCE [LARGE SCALE GENOMIC DNA]</scope>
    <source>
        <strain evidence="13 14">CCUG 35512</strain>
    </source>
</reference>
<dbReference type="Pfam" id="PF02743">
    <property type="entry name" value="dCache_1"/>
    <property type="match status" value="1"/>
</dbReference>
<comment type="caution">
    <text evidence="13">The sequence shown here is derived from an EMBL/GenBank/DDBJ whole genome shotgun (WGS) entry which is preliminary data.</text>
</comment>
<evidence type="ECO:0000256" key="5">
    <source>
        <dbReference type="ARBA" id="ARBA00022475"/>
    </source>
</evidence>
<dbReference type="Proteomes" id="UP000268615">
    <property type="component" value="Unassembled WGS sequence"/>
</dbReference>
<evidence type="ECO:0000256" key="2">
    <source>
        <dbReference type="ARBA" id="ARBA00004651"/>
    </source>
</evidence>
<dbReference type="CDD" id="cd01949">
    <property type="entry name" value="GGDEF"/>
    <property type="match status" value="1"/>
</dbReference>
<name>A0A3N5D6S3_9ENTR</name>
<dbReference type="Gene3D" id="3.30.70.270">
    <property type="match status" value="1"/>
</dbReference>
<keyword evidence="5" id="KW-1003">Cell membrane</keyword>
<dbReference type="GO" id="GO:0005525">
    <property type="term" value="F:GTP binding"/>
    <property type="evidence" value="ECO:0007669"/>
    <property type="project" value="UniProtKB-KW"/>
</dbReference>
<keyword evidence="8" id="KW-0547">Nucleotide-binding</keyword>
<dbReference type="InterPro" id="IPR043128">
    <property type="entry name" value="Rev_trsase/Diguanyl_cyclase"/>
</dbReference>
<keyword evidence="14" id="KW-1185">Reference proteome</keyword>
<dbReference type="CDD" id="cd18773">
    <property type="entry name" value="PDC1_HK_sensor"/>
    <property type="match status" value="1"/>
</dbReference>
<proteinExistence type="predicted"/>
<feature type="transmembrane region" description="Helical" evidence="11">
    <location>
        <begin position="298"/>
        <end position="322"/>
    </location>
</feature>
<sequence>MFSVLFITCMEHCSQVKNTISHKSICVLTACTFIPFFIMFLYTFIAMDIRHKDDFIETMTRFNDNSARNAIERPIQEMQLLLHSLLGQLTSKDIEGYISPSHTELNSIIPSIVNSTTFFEAVILSDKEGNYTIYPENHAEKFNVKERPWYPVSARKDEIRFSVPYKAIDKTSKYNNGMAVTASMNIFNDHSEFVGNIAFDLDLHNLSALIKNNHPPYHARFKVVSYDGNLLMYSNTKELFKRAIPQAWIERAKESEGHFFDVATKSYVFYRVYDNPEWIAFSIVNEANFKKHGSAEKYFFFLTSLACLIFYLVLLFIIKLYFKQAITALYLNINGLSIDEKGDSIKTVSESLRENSKKLEIAIHDAETDGLTNLFTRKKFDADFYDLVSAKNSFYFAIIDVDNFKTVNDTFGHNTGDVVLTYLSKVGSDIFSNIYRFGGEELVVIYPENNYEKFYTLLDIWRKTLEQKQWREEGLNVTFSCGVSAWHEGSTTDEILKKADIRLYQAKNSGKNCIVGLE</sequence>
<feature type="domain" description="GGDEF" evidence="12">
    <location>
        <begin position="392"/>
        <end position="518"/>
    </location>
</feature>
<comment type="pathway">
    <text evidence="3">Purine metabolism; 3',5'-cyclic di-GMP biosynthesis.</text>
</comment>
<comment type="catalytic activity">
    <reaction evidence="10">
        <text>2 GTP = 3',3'-c-di-GMP + 2 diphosphate</text>
        <dbReference type="Rhea" id="RHEA:24898"/>
        <dbReference type="ChEBI" id="CHEBI:33019"/>
        <dbReference type="ChEBI" id="CHEBI:37565"/>
        <dbReference type="ChEBI" id="CHEBI:58805"/>
        <dbReference type="EC" id="2.7.7.65"/>
    </reaction>
</comment>
<keyword evidence="6 11" id="KW-0812">Transmembrane</keyword>
<evidence type="ECO:0000259" key="12">
    <source>
        <dbReference type="PROSITE" id="PS50887"/>
    </source>
</evidence>
<evidence type="ECO:0000256" key="1">
    <source>
        <dbReference type="ARBA" id="ARBA00001946"/>
    </source>
</evidence>
<gene>
    <name evidence="13" type="ORF">EHN07_14900</name>
</gene>
<evidence type="ECO:0000256" key="8">
    <source>
        <dbReference type="ARBA" id="ARBA00023134"/>
    </source>
</evidence>
<dbReference type="OrthoDB" id="5918979at2"/>